<dbReference type="PROSITE" id="PS50887">
    <property type="entry name" value="GGDEF"/>
    <property type="match status" value="1"/>
</dbReference>
<dbReference type="PANTHER" id="PTHR36528">
    <property type="entry name" value="CRISPR SYSTEM SINGLE-STRAND-SPECIFIC DEOXYRIBONUCLEASE CAS10/CSM1 (SUBTYPE III-A)"/>
    <property type="match status" value="1"/>
</dbReference>
<keyword evidence="6" id="KW-0255">Endonuclease</keyword>
<keyword evidence="8" id="KW-0269">Exonuclease</keyword>
<dbReference type="InterPro" id="IPR043128">
    <property type="entry name" value="Rev_trsase/Diguanyl_cyclase"/>
</dbReference>
<keyword evidence="10" id="KW-0051">Antiviral defense</keyword>
<dbReference type="EMBL" id="CP089291">
    <property type="protein sequence ID" value="UOF92509.1"/>
    <property type="molecule type" value="Genomic_DNA"/>
</dbReference>
<dbReference type="RefSeq" id="WP_347439178.1">
    <property type="nucleotide sequence ID" value="NZ_CP089291.1"/>
</dbReference>
<evidence type="ECO:0000256" key="2">
    <source>
        <dbReference type="ARBA" id="ARBA00014333"/>
    </source>
</evidence>
<evidence type="ECO:0000259" key="12">
    <source>
        <dbReference type="PROSITE" id="PS50887"/>
    </source>
</evidence>
<dbReference type="Pfam" id="PF22335">
    <property type="entry name" value="Cas10-Cmr2_palm2"/>
    <property type="match status" value="1"/>
</dbReference>
<dbReference type="InterPro" id="IPR000160">
    <property type="entry name" value="GGDEF_dom"/>
</dbReference>
<evidence type="ECO:0000256" key="10">
    <source>
        <dbReference type="ARBA" id="ARBA00023118"/>
    </source>
</evidence>
<keyword evidence="7" id="KW-0378">Hydrolase</keyword>
<keyword evidence="3" id="KW-0808">Transferase</keyword>
<reference evidence="13" key="1">
    <citation type="submission" date="2021-12" db="EMBL/GenBank/DDBJ databases">
        <title>Alicyclobacillaceae gen. nov., sp. nov., isolated from chalcocite enrichment system.</title>
        <authorList>
            <person name="Jiang Z."/>
        </authorList>
    </citation>
    <scope>NUCLEOTIDE SEQUENCE</scope>
    <source>
        <strain evidence="13">MYW30-H2</strain>
    </source>
</reference>
<organism evidence="13 14">
    <name type="scientific">Fodinisporobacter ferrooxydans</name>
    <dbReference type="NCBI Taxonomy" id="2901836"/>
    <lineage>
        <taxon>Bacteria</taxon>
        <taxon>Bacillati</taxon>
        <taxon>Bacillota</taxon>
        <taxon>Bacilli</taxon>
        <taxon>Bacillales</taxon>
        <taxon>Alicyclobacillaceae</taxon>
        <taxon>Fodinisporobacter</taxon>
    </lineage>
</organism>
<evidence type="ECO:0000256" key="4">
    <source>
        <dbReference type="ARBA" id="ARBA00022722"/>
    </source>
</evidence>
<dbReference type="InterPro" id="IPR013408">
    <property type="entry name" value="Cas10/Csm1"/>
</dbReference>
<evidence type="ECO:0000313" key="13">
    <source>
        <dbReference type="EMBL" id="UOF92509.1"/>
    </source>
</evidence>
<feature type="domain" description="GGDEF" evidence="12">
    <location>
        <begin position="480"/>
        <end position="627"/>
    </location>
</feature>
<keyword evidence="5" id="KW-0547">Nucleotide-binding</keyword>
<dbReference type="InterPro" id="IPR054767">
    <property type="entry name" value="Cas10-Cmr2_palm2"/>
</dbReference>
<dbReference type="Gene3D" id="3.30.70.270">
    <property type="match status" value="1"/>
</dbReference>
<evidence type="ECO:0000256" key="3">
    <source>
        <dbReference type="ARBA" id="ARBA00022679"/>
    </source>
</evidence>
<evidence type="ECO:0000313" key="14">
    <source>
        <dbReference type="Proteomes" id="UP000830167"/>
    </source>
</evidence>
<comment type="similarity">
    <text evidence="1">Belongs to the CRISPR-associated Cas10/Csm1 family.</text>
</comment>
<keyword evidence="9" id="KW-0067">ATP-binding</keyword>
<evidence type="ECO:0000256" key="5">
    <source>
        <dbReference type="ARBA" id="ARBA00022741"/>
    </source>
</evidence>
<evidence type="ECO:0000256" key="6">
    <source>
        <dbReference type="ARBA" id="ARBA00022759"/>
    </source>
</evidence>
<evidence type="ECO:0000256" key="8">
    <source>
        <dbReference type="ARBA" id="ARBA00022839"/>
    </source>
</evidence>
<evidence type="ECO:0000256" key="7">
    <source>
        <dbReference type="ARBA" id="ARBA00022801"/>
    </source>
</evidence>
<dbReference type="InterPro" id="IPR041062">
    <property type="entry name" value="Csm1_B"/>
</dbReference>
<dbReference type="Pfam" id="PF18211">
    <property type="entry name" value="Csm1_B"/>
    <property type="match status" value="1"/>
</dbReference>
<sequence>MKQADIILTAMYFPVFKLFETYLSKESYSAHLSCIQRIQNPFDGKLLIERLKSILTKNSNDEINRLNQTFELVGFHQYSKDPMAMVSVYCHVELEQSFWRRSYYRLSRLNPEAIFADQQTQNMDILRLREHLEDFRKELESLFELQWSTIDQFIVRISNSIQQWLWCIPAPVKGLPMESVSDLCRMAASISACLLQHTDQISILVGDISGIQRYIFDIAASGQKGIARRLRARSMYVALLSEAMSQMITNHFHISPLNVIMSSGGKFYILVPGGEEINDKLDRLQEKLDTWMIANTNGELIINLGWFHFEKDQIRDGDFILEKLNESLLLGKSRPLSGTLIHNQTWYEEKWIIQENKEHGRCIICKKFKIHEKDKSMCRFCYRDHQIGRKLLTARFIAFYHKSHVSGDIEFLDGISVTFHDELPQQNEQTYVVWAFQTVEDKAMIVNLPLLNKMISNHVPWNGNEVLSFDEIAERSKGTKQLGFLKADVDNLGIIMTFGLKKNDKKLRLSVISSLSFMLDMFFSGWLSEQLKIYFPNIYTVFSGGDDLYIIGPWEEITKFSIVLKNSFYKHVCNHPDITISAGLTFAHPKSPIHYQTELTENELENAKEIPSIENNTSRNQVSIFNTSLSWERFALLLEETDKLLNWWQMKKISSSILYRLSSFANDYISYRNGEIGPTYLPWISYMIKQNISRQDTELFQWVSQFIDSKYIDSQEMNPLAYIPVQVKLLQMFKKEEFDNDGRSKIPQ</sequence>
<evidence type="ECO:0000256" key="11">
    <source>
        <dbReference type="ARBA" id="ARBA00032922"/>
    </source>
</evidence>
<protein>
    <recommendedName>
        <fullName evidence="2">CRISPR system single-strand-specific deoxyribonuclease Cas10/Csm1 (subtype III-A)</fullName>
    </recommendedName>
    <alternativeName>
        <fullName evidence="11">Cyclic oligoadenylate synthase</fullName>
    </alternativeName>
</protein>
<dbReference type="Proteomes" id="UP000830167">
    <property type="component" value="Chromosome"/>
</dbReference>
<dbReference type="InterPro" id="IPR052117">
    <property type="entry name" value="Cas10/Csm1_subtype-III-A"/>
</dbReference>
<name>A0ABY4CRB1_9BACL</name>
<keyword evidence="14" id="KW-1185">Reference proteome</keyword>
<proteinExistence type="inferred from homology"/>
<evidence type="ECO:0000256" key="1">
    <source>
        <dbReference type="ARBA" id="ARBA00005700"/>
    </source>
</evidence>
<evidence type="ECO:0000256" key="9">
    <source>
        <dbReference type="ARBA" id="ARBA00022840"/>
    </source>
</evidence>
<keyword evidence="4" id="KW-0540">Nuclease</keyword>
<dbReference type="PANTHER" id="PTHR36528:SF1">
    <property type="entry name" value="CRISPR SYSTEM SINGLE-STRAND-SPECIFIC DEOXYRIBONUCLEASE CAS10_CSM1 (SUBTYPE III-A)"/>
    <property type="match status" value="1"/>
</dbReference>
<gene>
    <name evidence="13" type="primary">cas10</name>
    <name evidence="13" type="ORF">LSG31_10325</name>
</gene>
<dbReference type="NCBIfam" id="TIGR02578">
    <property type="entry name" value="cas_TM1811_Csm1"/>
    <property type="match status" value="1"/>
</dbReference>
<accession>A0ABY4CRB1</accession>